<proteinExistence type="predicted"/>
<feature type="compositionally biased region" description="Basic residues" evidence="1">
    <location>
        <begin position="110"/>
        <end position="119"/>
    </location>
</feature>
<dbReference type="PANTHER" id="PTHR33413">
    <property type="entry name" value="EXPRESSED PROTEIN"/>
    <property type="match status" value="1"/>
</dbReference>
<dbReference type="PANTHER" id="PTHR33413:SF35">
    <property type="entry name" value="OS09G0381600 PROTEIN"/>
    <property type="match status" value="1"/>
</dbReference>
<sequence>MGNCQAIDVVAAAIIQHPNGSLEKLYWPTTAGEVMRSHPGHHVALVSFHVSGDDLNTSNTKGDTGGGGGGGGDTGSVRLIRVRLLKNNDLLLIGQVYRLVTSQEVAKSLQARKKERHMKAQAELTKQHQHKQRRPQNAGVEGRDQVVKNEKERSRNSHQWRPSLQSISEAGIE</sequence>
<organism evidence="2 3">
    <name type="scientific">Dendrobium thyrsiflorum</name>
    <name type="common">Pinecone-like raceme dendrobium</name>
    <name type="synonym">Orchid</name>
    <dbReference type="NCBI Taxonomy" id="117978"/>
    <lineage>
        <taxon>Eukaryota</taxon>
        <taxon>Viridiplantae</taxon>
        <taxon>Streptophyta</taxon>
        <taxon>Embryophyta</taxon>
        <taxon>Tracheophyta</taxon>
        <taxon>Spermatophyta</taxon>
        <taxon>Magnoliopsida</taxon>
        <taxon>Liliopsida</taxon>
        <taxon>Asparagales</taxon>
        <taxon>Orchidaceae</taxon>
        <taxon>Epidendroideae</taxon>
        <taxon>Malaxideae</taxon>
        <taxon>Dendrobiinae</taxon>
        <taxon>Dendrobium</taxon>
    </lineage>
</organism>
<feature type="region of interest" description="Disordered" evidence="1">
    <location>
        <begin position="110"/>
        <end position="173"/>
    </location>
</feature>
<feature type="compositionally biased region" description="Polar residues" evidence="1">
    <location>
        <begin position="157"/>
        <end position="173"/>
    </location>
</feature>
<dbReference type="AlphaFoldDB" id="A0ABD0V1W5"/>
<dbReference type="Proteomes" id="UP001552299">
    <property type="component" value="Unassembled WGS sequence"/>
</dbReference>
<evidence type="ECO:0000313" key="2">
    <source>
        <dbReference type="EMBL" id="KAL0916587.1"/>
    </source>
</evidence>
<dbReference type="InterPro" id="IPR025322">
    <property type="entry name" value="PADRE_dom"/>
</dbReference>
<accession>A0ABD0V1W5</accession>
<evidence type="ECO:0000256" key="1">
    <source>
        <dbReference type="SAM" id="MobiDB-lite"/>
    </source>
</evidence>
<feature type="compositionally biased region" description="Basic and acidic residues" evidence="1">
    <location>
        <begin position="141"/>
        <end position="155"/>
    </location>
</feature>
<protein>
    <submittedName>
        <fullName evidence="2">Uncharacterized protein</fullName>
    </submittedName>
</protein>
<dbReference type="EMBL" id="JANQDX010000011">
    <property type="protein sequence ID" value="KAL0916587.1"/>
    <property type="molecule type" value="Genomic_DNA"/>
</dbReference>
<keyword evidence="3" id="KW-1185">Reference proteome</keyword>
<evidence type="ECO:0000313" key="3">
    <source>
        <dbReference type="Proteomes" id="UP001552299"/>
    </source>
</evidence>
<reference evidence="2 3" key="1">
    <citation type="journal article" date="2024" name="Plant Biotechnol. J.">
        <title>Dendrobium thyrsiflorum genome and its molecular insights into genes involved in important horticultural traits.</title>
        <authorList>
            <person name="Chen B."/>
            <person name="Wang J.Y."/>
            <person name="Zheng P.J."/>
            <person name="Li K.L."/>
            <person name="Liang Y.M."/>
            <person name="Chen X.F."/>
            <person name="Zhang C."/>
            <person name="Zhao X."/>
            <person name="He X."/>
            <person name="Zhang G.Q."/>
            <person name="Liu Z.J."/>
            <person name="Xu Q."/>
        </authorList>
    </citation>
    <scope>NUCLEOTIDE SEQUENCE [LARGE SCALE GENOMIC DNA]</scope>
    <source>
        <strain evidence="2">GZMU011</strain>
    </source>
</reference>
<comment type="caution">
    <text evidence="2">The sequence shown here is derived from an EMBL/GenBank/DDBJ whole genome shotgun (WGS) entry which is preliminary data.</text>
</comment>
<name>A0ABD0V1W5_DENTH</name>
<dbReference type="Pfam" id="PF14009">
    <property type="entry name" value="PADRE"/>
    <property type="match status" value="1"/>
</dbReference>
<gene>
    <name evidence="2" type="ORF">M5K25_014114</name>
</gene>